<dbReference type="EMBL" id="BARV01010506">
    <property type="protein sequence ID" value="GAI13153.1"/>
    <property type="molecule type" value="Genomic_DNA"/>
</dbReference>
<gene>
    <name evidence="1" type="ORF">S06H3_20311</name>
</gene>
<reference evidence="1" key="1">
    <citation type="journal article" date="2014" name="Front. Microbiol.">
        <title>High frequency of phylogenetically diverse reductive dehalogenase-homologous genes in deep subseafloor sedimentary metagenomes.</title>
        <authorList>
            <person name="Kawai M."/>
            <person name="Futagami T."/>
            <person name="Toyoda A."/>
            <person name="Takaki Y."/>
            <person name="Nishi S."/>
            <person name="Hori S."/>
            <person name="Arai W."/>
            <person name="Tsubouchi T."/>
            <person name="Morono Y."/>
            <person name="Uchiyama I."/>
            <person name="Ito T."/>
            <person name="Fujiyama A."/>
            <person name="Inagaki F."/>
            <person name="Takami H."/>
        </authorList>
    </citation>
    <scope>NUCLEOTIDE SEQUENCE</scope>
    <source>
        <strain evidence="1">Expedition CK06-06</strain>
    </source>
</reference>
<evidence type="ECO:0008006" key="2">
    <source>
        <dbReference type="Google" id="ProtNLM"/>
    </source>
</evidence>
<dbReference type="InterPro" id="IPR003789">
    <property type="entry name" value="Asn/Gln_tRNA_amidoTrase-B-like"/>
</dbReference>
<proteinExistence type="predicted"/>
<comment type="caution">
    <text evidence="1">The sequence shown here is derived from an EMBL/GenBank/DDBJ whole genome shotgun (WGS) entry which is preliminary data.</text>
</comment>
<dbReference type="GO" id="GO:0016884">
    <property type="term" value="F:carbon-nitrogen ligase activity, with glutamine as amido-N-donor"/>
    <property type="evidence" value="ECO:0007669"/>
    <property type="project" value="InterPro"/>
</dbReference>
<dbReference type="SUPFAM" id="SSF89095">
    <property type="entry name" value="GatB/YqeY motif"/>
    <property type="match status" value="1"/>
</dbReference>
<feature type="non-terminal residue" evidence="1">
    <location>
        <position position="1"/>
    </location>
</feature>
<organism evidence="1">
    <name type="scientific">marine sediment metagenome</name>
    <dbReference type="NCBI Taxonomy" id="412755"/>
    <lineage>
        <taxon>unclassified sequences</taxon>
        <taxon>metagenomes</taxon>
        <taxon>ecological metagenomes</taxon>
    </lineage>
</organism>
<protein>
    <recommendedName>
        <fullName evidence="2">Asn/Gln amidotransferase domain-containing protein</fullName>
    </recommendedName>
</protein>
<evidence type="ECO:0000313" key="1">
    <source>
        <dbReference type="EMBL" id="GAI13153.1"/>
    </source>
</evidence>
<sequence length="87" mass="9902">DVLRFVKEGKILEGQVKDVLMKLVEGKSLKEAVKIEKPSENIEEKIMKIIKEKPGLSEKAYMGLIMKEFKGQVDGKEAMEIIQKLIN</sequence>
<dbReference type="AlphaFoldDB" id="X1L2F9"/>
<accession>X1L2F9</accession>
<name>X1L2F9_9ZZZZ</name>